<proteinExistence type="predicted"/>
<evidence type="ECO:0000313" key="1">
    <source>
        <dbReference type="EMBL" id="MFC7334034.1"/>
    </source>
</evidence>
<gene>
    <name evidence="1" type="ORF">ACFQPS_12750</name>
</gene>
<dbReference type="RefSeq" id="WP_377359509.1">
    <property type="nucleotide sequence ID" value="NZ_JBHTCM010000010.1"/>
</dbReference>
<dbReference type="EMBL" id="JBHTCM010000010">
    <property type="protein sequence ID" value="MFC7334034.1"/>
    <property type="molecule type" value="Genomic_DNA"/>
</dbReference>
<comment type="caution">
    <text evidence="1">The sequence shown here is derived from an EMBL/GenBank/DDBJ whole genome shotgun (WGS) entry which is preliminary data.</text>
</comment>
<reference evidence="2" key="1">
    <citation type="journal article" date="2019" name="Int. J. Syst. Evol. Microbiol.">
        <title>The Global Catalogue of Microorganisms (GCM) 10K type strain sequencing project: providing services to taxonomists for standard genome sequencing and annotation.</title>
        <authorList>
            <consortium name="The Broad Institute Genomics Platform"/>
            <consortium name="The Broad Institute Genome Sequencing Center for Infectious Disease"/>
            <person name="Wu L."/>
            <person name="Ma J."/>
        </authorList>
    </citation>
    <scope>NUCLEOTIDE SEQUENCE [LARGE SCALE GENOMIC DNA]</scope>
    <source>
        <strain evidence="2">CGMCC 1.16275</strain>
    </source>
</reference>
<name>A0ABW2KVF3_9PROT</name>
<keyword evidence="2" id="KW-1185">Reference proteome</keyword>
<sequence length="74" mass="7750">MEFVSYKDSEGREVWLNPRLVSLIVALGDAACRVHLGADGHTVELRAAAAEVAKGVAAAAEPPPPPDPTMNLLS</sequence>
<protein>
    <submittedName>
        <fullName evidence="1">Uncharacterized protein</fullName>
    </submittedName>
</protein>
<accession>A0ABW2KVF3</accession>
<organism evidence="1 2">
    <name type="scientific">Rhodocista pekingensis</name>
    <dbReference type="NCBI Taxonomy" id="201185"/>
    <lineage>
        <taxon>Bacteria</taxon>
        <taxon>Pseudomonadati</taxon>
        <taxon>Pseudomonadota</taxon>
        <taxon>Alphaproteobacteria</taxon>
        <taxon>Rhodospirillales</taxon>
        <taxon>Azospirillaceae</taxon>
        <taxon>Rhodocista</taxon>
    </lineage>
</organism>
<evidence type="ECO:0000313" key="2">
    <source>
        <dbReference type="Proteomes" id="UP001596456"/>
    </source>
</evidence>
<dbReference type="Proteomes" id="UP001596456">
    <property type="component" value="Unassembled WGS sequence"/>
</dbReference>